<dbReference type="eggNOG" id="COG3392">
    <property type="taxonomic scope" value="Bacteria"/>
</dbReference>
<evidence type="ECO:0000313" key="8">
    <source>
        <dbReference type="Proteomes" id="UP000016412"/>
    </source>
</evidence>
<dbReference type="Proteomes" id="UP000016646">
    <property type="component" value="Unassembled WGS sequence"/>
</dbReference>
<comment type="caution">
    <text evidence="6">The sequence shown here is derived from an EMBL/GenBank/DDBJ whole genome shotgun (WGS) entry which is preliminary data.</text>
</comment>
<evidence type="ECO:0000256" key="1">
    <source>
        <dbReference type="ARBA" id="ARBA00011900"/>
    </source>
</evidence>
<dbReference type="SUPFAM" id="SSF53335">
    <property type="entry name" value="S-adenosyl-L-methionine-dependent methyltransferases"/>
    <property type="match status" value="1"/>
</dbReference>
<dbReference type="GO" id="GO:0032259">
    <property type="term" value="P:methylation"/>
    <property type="evidence" value="ECO:0007669"/>
    <property type="project" value="UniProtKB-KW"/>
</dbReference>
<dbReference type="EC" id="2.1.1.72" evidence="1"/>
<dbReference type="EMBL" id="AVQI01000016">
    <property type="protein sequence ID" value="ERK04733.1"/>
    <property type="molecule type" value="Genomic_DNA"/>
</dbReference>
<dbReference type="GO" id="GO:0003676">
    <property type="term" value="F:nucleic acid binding"/>
    <property type="evidence" value="ECO:0007669"/>
    <property type="project" value="InterPro"/>
</dbReference>
<gene>
    <name evidence="7" type="ORF">HMPREF0860_1347</name>
    <name evidence="6" type="ORF">HMPREF1325_1969</name>
</gene>
<dbReference type="AlphaFoldDB" id="U1FP37"/>
<dbReference type="InterPro" id="IPR029063">
    <property type="entry name" value="SAM-dependent_MTases_sf"/>
</dbReference>
<dbReference type="EMBL" id="AUZJ01000014">
    <property type="protein sequence ID" value="ERF61246.1"/>
    <property type="molecule type" value="Genomic_DNA"/>
</dbReference>
<keyword evidence="3 6" id="KW-0808">Transferase</keyword>
<accession>U1FP37</accession>
<dbReference type="PRINTS" id="PR00505">
    <property type="entry name" value="D12N6MTFRASE"/>
</dbReference>
<proteinExistence type="predicted"/>
<dbReference type="GO" id="GO:0009307">
    <property type="term" value="P:DNA restriction-modification system"/>
    <property type="evidence" value="ECO:0007669"/>
    <property type="project" value="InterPro"/>
</dbReference>
<dbReference type="PROSITE" id="PS00092">
    <property type="entry name" value="N6_MTASE"/>
    <property type="match status" value="1"/>
</dbReference>
<reference evidence="8 9" key="1">
    <citation type="submission" date="2013-08" db="EMBL/GenBank/DDBJ databases">
        <authorList>
            <person name="Durkin A.S."/>
            <person name="Haft D.R."/>
            <person name="McCorrison J."/>
            <person name="Torralba M."/>
            <person name="Gillis M."/>
            <person name="Haft D.H."/>
            <person name="Methe B."/>
            <person name="Sutton G."/>
            <person name="Nelson K.E."/>
        </authorList>
    </citation>
    <scope>NUCLEOTIDE SEQUENCE [LARGE SCALE GENOMIC DNA]</scope>
    <source>
        <strain evidence="7 9">ATCC 35536</strain>
        <strain evidence="6 8">VPI DR56BR1116</strain>
    </source>
</reference>
<comment type="catalytic activity">
    <reaction evidence="5">
        <text>a 2'-deoxyadenosine in DNA + S-adenosyl-L-methionine = an N(6)-methyl-2'-deoxyadenosine in DNA + S-adenosyl-L-homocysteine + H(+)</text>
        <dbReference type="Rhea" id="RHEA:15197"/>
        <dbReference type="Rhea" id="RHEA-COMP:12418"/>
        <dbReference type="Rhea" id="RHEA-COMP:12419"/>
        <dbReference type="ChEBI" id="CHEBI:15378"/>
        <dbReference type="ChEBI" id="CHEBI:57856"/>
        <dbReference type="ChEBI" id="CHEBI:59789"/>
        <dbReference type="ChEBI" id="CHEBI:90615"/>
        <dbReference type="ChEBI" id="CHEBI:90616"/>
        <dbReference type="EC" id="2.1.1.72"/>
    </reaction>
</comment>
<name>U1FP37_TRESO</name>
<sequence>MVDFSSPYLTEQLIAYIGNKRRLLPLVYRAIEKTGVPLEGAKFFDVFAGSGAVSRLAKSLGCEVFSNDWEYYSYILNSAYIKIDKNEISELFGSEEKLLRIIEKINDLPDPSEDERYIARYYAPKSFDDDAADFKTERLFYTKRNALAIDKIRNHIEHAYPESASPSEQKKRELLLAELLYEAATHTNTSGVFKAFHKGFGGYSKDALDRITSPIRLRFPVLALSPFPVHVYKEDANALVKKIGGIDIAYVDPPYNQHQYGSNYHLLNTISLWDRIPVPLDLNERGELAEKAGIRHDWSRTRSDYCYKEKAERAFADLLPNLDARYILISYSTDGIIPFEAMREMCMTRGKLSIVTGEYTTYRGGKQSNARRNANIEFVLCVDTTQKSDAASMRAIDDILIKKKFALLFKRRFSKRKLAAAASSFDGERFLFSVCGKMVSLRTKGGFVLYPPEDTALSASALRTLYDVLFSCACETKEDELAELLSNMDGSEKSRAFVSLIPGTLKKLAYRKNRASFYTWLEKIKGLRKSHPELYACIDKKIADVENLACLRFVT</sequence>
<organism evidence="6 8">
    <name type="scientific">Treponema socranskii subsp. socranskii VPI DR56BR1116 = ATCC 35536</name>
    <dbReference type="NCBI Taxonomy" id="1125725"/>
    <lineage>
        <taxon>Bacteria</taxon>
        <taxon>Pseudomonadati</taxon>
        <taxon>Spirochaetota</taxon>
        <taxon>Spirochaetia</taxon>
        <taxon>Spirochaetales</taxon>
        <taxon>Treponemataceae</taxon>
        <taxon>Treponema</taxon>
    </lineage>
</organism>
<dbReference type="Pfam" id="PF02086">
    <property type="entry name" value="MethyltransfD12"/>
    <property type="match status" value="1"/>
</dbReference>
<dbReference type="InterPro" id="IPR002052">
    <property type="entry name" value="DNA_methylase_N6_adenine_CS"/>
</dbReference>
<evidence type="ECO:0000256" key="5">
    <source>
        <dbReference type="ARBA" id="ARBA00047942"/>
    </source>
</evidence>
<dbReference type="InterPro" id="IPR012327">
    <property type="entry name" value="MeTrfase_D12"/>
</dbReference>
<dbReference type="PATRIC" id="fig|1125725.3.peg.782"/>
<evidence type="ECO:0000256" key="3">
    <source>
        <dbReference type="ARBA" id="ARBA00022679"/>
    </source>
</evidence>
<evidence type="ECO:0000313" key="9">
    <source>
        <dbReference type="Proteomes" id="UP000016646"/>
    </source>
</evidence>
<dbReference type="Gene3D" id="3.40.50.150">
    <property type="entry name" value="Vaccinia Virus protein VP39"/>
    <property type="match status" value="1"/>
</dbReference>
<evidence type="ECO:0000256" key="2">
    <source>
        <dbReference type="ARBA" id="ARBA00022603"/>
    </source>
</evidence>
<dbReference type="STRING" id="1125725.HMPREF1325_1969"/>
<evidence type="ECO:0000313" key="6">
    <source>
        <dbReference type="EMBL" id="ERF61246.1"/>
    </source>
</evidence>
<dbReference type="RefSeq" id="WP_021329790.1">
    <property type="nucleotide sequence ID" value="NZ_AUZJ01000014.1"/>
</dbReference>
<protein>
    <recommendedName>
        <fullName evidence="1">site-specific DNA-methyltransferase (adenine-specific)</fullName>
        <ecNumber evidence="1">2.1.1.72</ecNumber>
    </recommendedName>
</protein>
<keyword evidence="9" id="KW-1185">Reference proteome</keyword>
<evidence type="ECO:0000256" key="4">
    <source>
        <dbReference type="ARBA" id="ARBA00022691"/>
    </source>
</evidence>
<keyword evidence="4" id="KW-0949">S-adenosyl-L-methionine</keyword>
<keyword evidence="2 6" id="KW-0489">Methyltransferase</keyword>
<evidence type="ECO:0000313" key="7">
    <source>
        <dbReference type="EMBL" id="ERK04733.1"/>
    </source>
</evidence>
<dbReference type="GO" id="GO:0009007">
    <property type="term" value="F:site-specific DNA-methyltransferase (adenine-specific) activity"/>
    <property type="evidence" value="ECO:0007669"/>
    <property type="project" value="UniProtKB-EC"/>
</dbReference>
<dbReference type="Proteomes" id="UP000016412">
    <property type="component" value="Unassembled WGS sequence"/>
</dbReference>